<dbReference type="EMBL" id="BARV01027719">
    <property type="protein sequence ID" value="GAI40490.1"/>
    <property type="molecule type" value="Genomic_DNA"/>
</dbReference>
<evidence type="ECO:0000313" key="1">
    <source>
        <dbReference type="EMBL" id="GAI40490.1"/>
    </source>
</evidence>
<name>X1PN81_9ZZZZ</name>
<protein>
    <submittedName>
        <fullName evidence="1">Uncharacterized protein</fullName>
    </submittedName>
</protein>
<reference evidence="1" key="1">
    <citation type="journal article" date="2014" name="Front. Microbiol.">
        <title>High frequency of phylogenetically diverse reductive dehalogenase-homologous genes in deep subseafloor sedimentary metagenomes.</title>
        <authorList>
            <person name="Kawai M."/>
            <person name="Futagami T."/>
            <person name="Toyoda A."/>
            <person name="Takaki Y."/>
            <person name="Nishi S."/>
            <person name="Hori S."/>
            <person name="Arai W."/>
            <person name="Tsubouchi T."/>
            <person name="Morono Y."/>
            <person name="Uchiyama I."/>
            <person name="Ito T."/>
            <person name="Fujiyama A."/>
            <person name="Inagaki F."/>
            <person name="Takami H."/>
        </authorList>
    </citation>
    <scope>NUCLEOTIDE SEQUENCE</scope>
    <source>
        <strain evidence="1">Expedition CK06-06</strain>
    </source>
</reference>
<organism evidence="1">
    <name type="scientific">marine sediment metagenome</name>
    <dbReference type="NCBI Taxonomy" id="412755"/>
    <lineage>
        <taxon>unclassified sequences</taxon>
        <taxon>metagenomes</taxon>
        <taxon>ecological metagenomes</taxon>
    </lineage>
</organism>
<comment type="caution">
    <text evidence="1">The sequence shown here is derived from an EMBL/GenBank/DDBJ whole genome shotgun (WGS) entry which is preliminary data.</text>
</comment>
<dbReference type="AlphaFoldDB" id="X1PN81"/>
<gene>
    <name evidence="1" type="ORF">S06H3_44554</name>
</gene>
<feature type="non-terminal residue" evidence="1">
    <location>
        <position position="1"/>
    </location>
</feature>
<accession>X1PN81</accession>
<proteinExistence type="predicted"/>
<sequence length="169" mass="19589">KNPDPDIKKVLITKDCPQEGCKSDKPATQQLDAIDRHYKIKGRFARAYLYSEAIVDYGRPLTAWDDIYFNINGFGGHLIKDENLLPVPPGETSIYLYDLRSISYYPEIKNKENRENRHNNINLFYLLQDSVTLDIRVFISSDRPGRIMKEVAIYYECFEGSDCGIEEIQ</sequence>